<keyword evidence="5 6" id="KW-0472">Membrane</keyword>
<dbReference type="GO" id="GO:0005778">
    <property type="term" value="C:peroxisomal membrane"/>
    <property type="evidence" value="ECO:0007669"/>
    <property type="project" value="TreeGrafter"/>
</dbReference>
<evidence type="ECO:0000256" key="6">
    <source>
        <dbReference type="RuleBase" id="RU363053"/>
    </source>
</evidence>
<evidence type="ECO:0000256" key="5">
    <source>
        <dbReference type="ARBA" id="ARBA00023136"/>
    </source>
</evidence>
<sequence>MLNIVVQAAALSALSNVLAQLISNYQENKPLTSFDLKPIIIFVVYTILNTPINVLWQDWLEDAFPGAPTPPPIRPGDEKKPVQAPASNTRNLVIKWVLDQTVGAAVNIGMFIAGVGALKGQGKDQIVASLQNDMWPIFMAGTKLWPAVSVISFSVVPVDKRVIFGSVAGVVWGIYLSLAAK</sequence>
<accession>A0A6G1I8H6</accession>
<keyword evidence="4 6" id="KW-1133">Transmembrane helix</keyword>
<dbReference type="PANTHER" id="PTHR11266">
    <property type="entry name" value="PEROXISOMAL MEMBRANE PROTEIN 2, PXMP2 MPV17"/>
    <property type="match status" value="1"/>
</dbReference>
<evidence type="ECO:0000313" key="8">
    <source>
        <dbReference type="EMBL" id="KAF2404337.1"/>
    </source>
</evidence>
<dbReference type="EMBL" id="ML996688">
    <property type="protein sequence ID" value="KAF2404337.1"/>
    <property type="molecule type" value="Genomic_DNA"/>
</dbReference>
<evidence type="ECO:0000256" key="3">
    <source>
        <dbReference type="ARBA" id="ARBA00022692"/>
    </source>
</evidence>
<proteinExistence type="inferred from homology"/>
<feature type="transmembrane region" description="Helical" evidence="6">
    <location>
        <begin position="135"/>
        <end position="156"/>
    </location>
</feature>
<reference evidence="8" key="1">
    <citation type="journal article" date="2020" name="Stud. Mycol.">
        <title>101 Dothideomycetes genomes: a test case for predicting lifestyles and emergence of pathogens.</title>
        <authorList>
            <person name="Haridas S."/>
            <person name="Albert R."/>
            <person name="Binder M."/>
            <person name="Bloem J."/>
            <person name="Labutti K."/>
            <person name="Salamov A."/>
            <person name="Andreopoulos B."/>
            <person name="Baker S."/>
            <person name="Barry K."/>
            <person name="Bills G."/>
            <person name="Bluhm B."/>
            <person name="Cannon C."/>
            <person name="Castanera R."/>
            <person name="Culley D."/>
            <person name="Daum C."/>
            <person name="Ezra D."/>
            <person name="Gonzalez J."/>
            <person name="Henrissat B."/>
            <person name="Kuo A."/>
            <person name="Liang C."/>
            <person name="Lipzen A."/>
            <person name="Lutzoni F."/>
            <person name="Magnuson J."/>
            <person name="Mondo S."/>
            <person name="Nolan M."/>
            <person name="Ohm R."/>
            <person name="Pangilinan J."/>
            <person name="Park H.-J."/>
            <person name="Ramirez L."/>
            <person name="Alfaro M."/>
            <person name="Sun H."/>
            <person name="Tritt A."/>
            <person name="Yoshinaga Y."/>
            <person name="Zwiers L.-H."/>
            <person name="Turgeon B."/>
            <person name="Goodwin S."/>
            <person name="Spatafora J."/>
            <person name="Crous P."/>
            <person name="Grigoriev I."/>
        </authorList>
    </citation>
    <scope>NUCLEOTIDE SEQUENCE</scope>
    <source>
        <strain evidence="8">CBS 262.69</strain>
    </source>
</reference>
<feature type="transmembrane region" description="Helical" evidence="6">
    <location>
        <begin position="162"/>
        <end position="180"/>
    </location>
</feature>
<gene>
    <name evidence="8" type="ORF">EJ06DRAFT_470206</name>
</gene>
<comment type="similarity">
    <text evidence="2 6">Belongs to the peroxisomal membrane protein PXMP2/4 family.</text>
</comment>
<feature type="chain" id="PRO_5026117276" description="Integral membrane protein-like protein" evidence="7">
    <location>
        <begin position="20"/>
        <end position="181"/>
    </location>
</feature>
<evidence type="ECO:0000256" key="7">
    <source>
        <dbReference type="SAM" id="SignalP"/>
    </source>
</evidence>
<organism evidence="8 9">
    <name type="scientific">Trichodelitschia bisporula</name>
    <dbReference type="NCBI Taxonomy" id="703511"/>
    <lineage>
        <taxon>Eukaryota</taxon>
        <taxon>Fungi</taxon>
        <taxon>Dikarya</taxon>
        <taxon>Ascomycota</taxon>
        <taxon>Pezizomycotina</taxon>
        <taxon>Dothideomycetes</taxon>
        <taxon>Dothideomycetes incertae sedis</taxon>
        <taxon>Phaeotrichales</taxon>
        <taxon>Phaeotrichaceae</taxon>
        <taxon>Trichodelitschia</taxon>
    </lineage>
</organism>
<dbReference type="AlphaFoldDB" id="A0A6G1I8H6"/>
<evidence type="ECO:0000256" key="2">
    <source>
        <dbReference type="ARBA" id="ARBA00006824"/>
    </source>
</evidence>
<evidence type="ECO:0000313" key="9">
    <source>
        <dbReference type="Proteomes" id="UP000799640"/>
    </source>
</evidence>
<dbReference type="OrthoDB" id="10267969at2759"/>
<dbReference type="Proteomes" id="UP000799640">
    <property type="component" value="Unassembled WGS sequence"/>
</dbReference>
<dbReference type="InterPro" id="IPR007248">
    <property type="entry name" value="Mpv17_PMP22"/>
</dbReference>
<name>A0A6G1I8H6_9PEZI</name>
<dbReference type="Pfam" id="PF04117">
    <property type="entry name" value="Mpv17_PMP22"/>
    <property type="match status" value="1"/>
</dbReference>
<evidence type="ECO:0000256" key="4">
    <source>
        <dbReference type="ARBA" id="ARBA00022989"/>
    </source>
</evidence>
<dbReference type="PANTHER" id="PTHR11266:SF80">
    <property type="entry name" value="PEROXISOMAL MEMBRANE PROTEIN 2"/>
    <property type="match status" value="1"/>
</dbReference>
<keyword evidence="3 6" id="KW-0812">Transmembrane</keyword>
<protein>
    <recommendedName>
        <fullName evidence="10">Integral membrane protein-like protein</fullName>
    </recommendedName>
</protein>
<evidence type="ECO:0008006" key="10">
    <source>
        <dbReference type="Google" id="ProtNLM"/>
    </source>
</evidence>
<keyword evidence="7" id="KW-0732">Signal</keyword>
<evidence type="ECO:0000256" key="1">
    <source>
        <dbReference type="ARBA" id="ARBA00004141"/>
    </source>
</evidence>
<keyword evidence="9" id="KW-1185">Reference proteome</keyword>
<comment type="subcellular location">
    <subcellularLocation>
        <location evidence="1">Membrane</location>
        <topology evidence="1">Multi-pass membrane protein</topology>
    </subcellularLocation>
</comment>
<feature type="signal peptide" evidence="7">
    <location>
        <begin position="1"/>
        <end position="19"/>
    </location>
</feature>